<reference evidence="7" key="1">
    <citation type="submission" date="2021-02" db="EMBL/GenBank/DDBJ databases">
        <authorList>
            <person name="Nowell W R."/>
        </authorList>
    </citation>
    <scope>NUCLEOTIDE SEQUENCE</scope>
</reference>
<name>A0A815JYV8_9BILA</name>
<keyword evidence="4 5" id="KW-0472">Membrane</keyword>
<evidence type="ECO:0000256" key="1">
    <source>
        <dbReference type="ARBA" id="ARBA00004370"/>
    </source>
</evidence>
<dbReference type="AlphaFoldDB" id="A0A815JYV8"/>
<evidence type="ECO:0000256" key="2">
    <source>
        <dbReference type="ARBA" id="ARBA00022692"/>
    </source>
</evidence>
<dbReference type="Proteomes" id="UP000681722">
    <property type="component" value="Unassembled WGS sequence"/>
</dbReference>
<accession>A0A815JYV8</accession>
<feature type="domain" description="G-protein coupled receptors family 1 profile" evidence="6">
    <location>
        <begin position="1"/>
        <end position="172"/>
    </location>
</feature>
<organism evidence="7 9">
    <name type="scientific">Didymodactylos carnosus</name>
    <dbReference type="NCBI Taxonomy" id="1234261"/>
    <lineage>
        <taxon>Eukaryota</taxon>
        <taxon>Metazoa</taxon>
        <taxon>Spiralia</taxon>
        <taxon>Gnathifera</taxon>
        <taxon>Rotifera</taxon>
        <taxon>Eurotatoria</taxon>
        <taxon>Bdelloidea</taxon>
        <taxon>Philodinida</taxon>
        <taxon>Philodinidae</taxon>
        <taxon>Didymodactylos</taxon>
    </lineage>
</organism>
<dbReference type="EMBL" id="CAJNOQ010016843">
    <property type="protein sequence ID" value="CAF1388514.1"/>
    <property type="molecule type" value="Genomic_DNA"/>
</dbReference>
<dbReference type="InterPro" id="IPR017452">
    <property type="entry name" value="GPCR_Rhodpsn_7TM"/>
</dbReference>
<feature type="transmembrane region" description="Helical" evidence="5">
    <location>
        <begin position="51"/>
        <end position="73"/>
    </location>
</feature>
<keyword evidence="9" id="KW-1185">Reference proteome</keyword>
<keyword evidence="2 5" id="KW-0812">Transmembrane</keyword>
<dbReference type="PANTHER" id="PTHR46641">
    <property type="entry name" value="FMRFAMIDE RECEPTOR-RELATED"/>
    <property type="match status" value="1"/>
</dbReference>
<gene>
    <name evidence="7" type="ORF">GPM918_LOCUS32681</name>
    <name evidence="8" type="ORF">SRO942_LOCUS33356</name>
</gene>
<dbReference type="Gene3D" id="1.20.1070.10">
    <property type="entry name" value="Rhodopsin 7-helix transmembrane proteins"/>
    <property type="match status" value="1"/>
</dbReference>
<dbReference type="GO" id="GO:0016020">
    <property type="term" value="C:membrane"/>
    <property type="evidence" value="ECO:0007669"/>
    <property type="project" value="UniProtKB-SubCell"/>
</dbReference>
<evidence type="ECO:0000256" key="4">
    <source>
        <dbReference type="ARBA" id="ARBA00023136"/>
    </source>
</evidence>
<evidence type="ECO:0000259" key="6">
    <source>
        <dbReference type="PROSITE" id="PS50262"/>
    </source>
</evidence>
<dbReference type="PANTHER" id="PTHR46641:SF25">
    <property type="entry name" value="CNMAMIDE RECEPTOR-RELATED"/>
    <property type="match status" value="1"/>
</dbReference>
<feature type="transmembrane region" description="Helical" evidence="5">
    <location>
        <begin position="113"/>
        <end position="133"/>
    </location>
</feature>
<proteinExistence type="predicted"/>
<dbReference type="SUPFAM" id="SSF81321">
    <property type="entry name" value="Family A G protein-coupled receptor-like"/>
    <property type="match status" value="1"/>
</dbReference>
<feature type="transmembrane region" description="Helical" evidence="5">
    <location>
        <begin position="160"/>
        <end position="179"/>
    </location>
</feature>
<keyword evidence="3 5" id="KW-1133">Transmembrane helix</keyword>
<dbReference type="PROSITE" id="PS50262">
    <property type="entry name" value="G_PROTEIN_RECEP_F1_2"/>
    <property type="match status" value="1"/>
</dbReference>
<evidence type="ECO:0000256" key="5">
    <source>
        <dbReference type="SAM" id="Phobius"/>
    </source>
</evidence>
<evidence type="ECO:0000256" key="3">
    <source>
        <dbReference type="ARBA" id="ARBA00022989"/>
    </source>
</evidence>
<evidence type="ECO:0000313" key="7">
    <source>
        <dbReference type="EMBL" id="CAF1388514.1"/>
    </source>
</evidence>
<evidence type="ECO:0000313" key="9">
    <source>
        <dbReference type="Proteomes" id="UP000663829"/>
    </source>
</evidence>
<evidence type="ECO:0000313" key="8">
    <source>
        <dbReference type="EMBL" id="CAF4283306.1"/>
    </source>
</evidence>
<comment type="caution">
    <text evidence="7">The sequence shown here is derived from an EMBL/GenBank/DDBJ whole genome shotgun (WGS) entry which is preliminary data.</text>
</comment>
<protein>
    <recommendedName>
        <fullName evidence="6">G-protein coupled receptors family 1 profile domain-containing protein</fullName>
    </recommendedName>
</protein>
<sequence length="201" mass="23162">MLWPGFTWTYCLLMNHSDYQNYQFEKGDDHNEKNAIQYYGKNSACRYFNSLVYALFYIILPLMVMVIFGILTVGNVRKLNRLVAPASSTTGGSTALALTGSSKKNDRQLTKMLLVQVLILTILNVPYAIQLVYSTFSANIYKSPLQLAIENFCFALVLDFSWWAFGMSFYIYTLTGHVIRKELKRLMKTVYENVSRLTHRN</sequence>
<comment type="subcellular location">
    <subcellularLocation>
        <location evidence="1">Membrane</location>
    </subcellularLocation>
</comment>
<dbReference type="EMBL" id="CAJOBC010082253">
    <property type="protein sequence ID" value="CAF4283306.1"/>
    <property type="molecule type" value="Genomic_DNA"/>
</dbReference>
<dbReference type="Proteomes" id="UP000663829">
    <property type="component" value="Unassembled WGS sequence"/>
</dbReference>
<dbReference type="InterPro" id="IPR052954">
    <property type="entry name" value="GPCR-Ligand_Int"/>
</dbReference>